<reference evidence="2 3" key="1">
    <citation type="submission" date="2016-07" db="EMBL/GenBank/DDBJ databases">
        <title>Complete genome sequence of Altererythrobacter dongtanensis KCTC 22672, a type strain with esterase isolated from tidal flat.</title>
        <authorList>
            <person name="Cheng H."/>
            <person name="Wu Y.-H."/>
            <person name="Zhou P."/>
            <person name="Huo Y.-Y."/>
            <person name="Wang C.-S."/>
            <person name="Xu X.-W."/>
        </authorList>
    </citation>
    <scope>NUCLEOTIDE SEQUENCE [LARGE SCALE GENOMIC DNA]</scope>
    <source>
        <strain evidence="2 3">KCTC 22672</strain>
    </source>
</reference>
<organism evidence="2 3">
    <name type="scientific">Tsuneonella dongtanensis</name>
    <dbReference type="NCBI Taxonomy" id="692370"/>
    <lineage>
        <taxon>Bacteria</taxon>
        <taxon>Pseudomonadati</taxon>
        <taxon>Pseudomonadota</taxon>
        <taxon>Alphaproteobacteria</taxon>
        <taxon>Sphingomonadales</taxon>
        <taxon>Erythrobacteraceae</taxon>
        <taxon>Tsuneonella</taxon>
    </lineage>
</organism>
<dbReference type="SUPFAM" id="SSF52402">
    <property type="entry name" value="Adenine nucleotide alpha hydrolases-like"/>
    <property type="match status" value="1"/>
</dbReference>
<dbReference type="RefSeq" id="WP_084001647.1">
    <property type="nucleotide sequence ID" value="NZ_CP016591.1"/>
</dbReference>
<dbReference type="AlphaFoldDB" id="A0A1B2AB99"/>
<proteinExistence type="predicted"/>
<dbReference type="GO" id="GO:0004066">
    <property type="term" value="F:asparagine synthase (glutamine-hydrolyzing) activity"/>
    <property type="evidence" value="ECO:0007669"/>
    <property type="project" value="InterPro"/>
</dbReference>
<dbReference type="InterPro" id="IPR001962">
    <property type="entry name" value="Asn_synthase"/>
</dbReference>
<sequence length="657" mass="72193">MPAEAGPEQSHDLLVAAAIDLCGGTRADACGERMAAALLLGRAGDVRSGPIEGGWFAARSLHAPAGSRSPRVIRTQWSASSDGALTMLAGTIHHFSDTCRTLAIDPRGGPALAYAAAHAQFGDDCDRVLTGNYTALQWFPSRRQVRIARSPTGFYPMHVWRDGEFLVAASIPRALFAAGAPDEIDEAMLGDRLLFNSTDHVRSWFLGHRRVGAATVEMHDPAGFQRRTFWSFDAVRPVRFARDEDYVEAVDEQMGRALDAALEGTRRCAMYLSGGLDSQGVASYAVERLAGGERLHAYTALPMVEAPHRAPPDRFDDESAHVRALADMYPDRIETNFVRSEDQNLGDEMEAVFLMGSWPPANVATGAWSYPIVRAAAAAGCDTILNAGFGNMVFSYDGYTGFPGWLRQGRIVTLLRELRALDDDRSLAWRFAARAVMPNLPPAARLAIKGRAKTSVDPFTTWSPMREDFARDSGAIDRFREAGLEAATSRTASGAEWRQGAWESGFTDGPELQVAFALLYGVQDRDPTAYLPLVELCAGMPDDQFLRHGQSRWLARRLLKGRIPEMVRLETRRGRQNADWPERFARERDALRAELAMLENDPDVARVIDLPRLAGDLSAWAGPSADTLADKNRIQTAIGTGITAARFLRYSRRRNVA</sequence>
<dbReference type="Proteomes" id="UP000092932">
    <property type="component" value="Chromosome"/>
</dbReference>
<keyword evidence="3" id="KW-1185">Reference proteome</keyword>
<dbReference type="Gene3D" id="3.60.20.10">
    <property type="entry name" value="Glutamine Phosphoribosylpyrophosphate, subunit 1, domain 1"/>
    <property type="match status" value="1"/>
</dbReference>
<feature type="domain" description="Asparagine synthetase" evidence="1">
    <location>
        <begin position="250"/>
        <end position="594"/>
    </location>
</feature>
<dbReference type="InterPro" id="IPR014729">
    <property type="entry name" value="Rossmann-like_a/b/a_fold"/>
</dbReference>
<dbReference type="KEGG" id="ado:A6F68_00886"/>
<dbReference type="STRING" id="692370.A6F68_00886"/>
<dbReference type="OrthoDB" id="9763290at2"/>
<dbReference type="SUPFAM" id="SSF56235">
    <property type="entry name" value="N-terminal nucleophile aminohydrolases (Ntn hydrolases)"/>
    <property type="match status" value="1"/>
</dbReference>
<dbReference type="Pfam" id="PF00733">
    <property type="entry name" value="Asn_synthase"/>
    <property type="match status" value="1"/>
</dbReference>
<protein>
    <submittedName>
        <fullName evidence="2">Asparagine synthase</fullName>
    </submittedName>
</protein>
<evidence type="ECO:0000313" key="2">
    <source>
        <dbReference type="EMBL" id="ANY19412.1"/>
    </source>
</evidence>
<accession>A0A1B2AB99</accession>
<evidence type="ECO:0000313" key="3">
    <source>
        <dbReference type="Proteomes" id="UP000092932"/>
    </source>
</evidence>
<gene>
    <name evidence="2" type="ORF">A6F68_00886</name>
</gene>
<dbReference type="EMBL" id="CP016591">
    <property type="protein sequence ID" value="ANY19412.1"/>
    <property type="molecule type" value="Genomic_DNA"/>
</dbReference>
<dbReference type="InterPro" id="IPR029055">
    <property type="entry name" value="Ntn_hydrolases_N"/>
</dbReference>
<dbReference type="Gene3D" id="3.40.50.620">
    <property type="entry name" value="HUPs"/>
    <property type="match status" value="1"/>
</dbReference>
<evidence type="ECO:0000259" key="1">
    <source>
        <dbReference type="Pfam" id="PF00733"/>
    </source>
</evidence>
<name>A0A1B2AB99_9SPHN</name>
<dbReference type="GO" id="GO:0006529">
    <property type="term" value="P:asparagine biosynthetic process"/>
    <property type="evidence" value="ECO:0007669"/>
    <property type="project" value="InterPro"/>
</dbReference>